<reference evidence="1" key="1">
    <citation type="submission" date="2020-02" db="EMBL/GenBank/DDBJ databases">
        <authorList>
            <person name="Meier V. D."/>
        </authorList>
    </citation>
    <scope>NUCLEOTIDE SEQUENCE</scope>
    <source>
        <strain evidence="1">AVDCRST_MAG63</strain>
    </source>
</reference>
<evidence type="ECO:0000313" key="1">
    <source>
        <dbReference type="EMBL" id="CAA9294433.1"/>
    </source>
</evidence>
<organism evidence="1">
    <name type="scientific">uncultured Armatimonadetes bacterium</name>
    <dbReference type="NCBI Taxonomy" id="157466"/>
    <lineage>
        <taxon>Bacteria</taxon>
        <taxon>Bacillati</taxon>
        <taxon>Armatimonadota</taxon>
        <taxon>environmental samples</taxon>
    </lineage>
</organism>
<dbReference type="EMBL" id="CADCTO010000651">
    <property type="protein sequence ID" value="CAA9294433.1"/>
    <property type="molecule type" value="Genomic_DNA"/>
</dbReference>
<proteinExistence type="predicted"/>
<protein>
    <recommendedName>
        <fullName evidence="2">DUF3445 domain-containing protein</fullName>
    </recommendedName>
</protein>
<dbReference type="AlphaFoldDB" id="A0A6J4K355"/>
<accession>A0A6J4K355</accession>
<dbReference type="Pfam" id="PF11927">
    <property type="entry name" value="HODM_asu-like"/>
    <property type="match status" value="1"/>
</dbReference>
<dbReference type="InterPro" id="IPR021848">
    <property type="entry name" value="HODM_asu-like"/>
</dbReference>
<sequence>MGGKMGPFTLPSPARYFPPHTGRYDVAPGLKPLGTPFGNGAADERLFQIDTGFAEYRQNKQACRAERLTKYVVQDALPPAVSTAVADFLAARFAAEYPSLFLLRRESDGSGTLHCRLAGERLRFDGQMGLAGVHGAPAAVPPYASAFDALCMQVPEDVAVVCTSPERGDWIAALHLCSPSHWGAEAKAGKSFADAHAPVPGMAKVNAAAAALMEAMIYKGPWVRFVWGFGADRRLNHHPEPPPGVLADVWRGQALDPAGRPPFFLRVERQCLWGLPEVDAAIFTIRISFVDGEAIRANAVERSQLCAALRSMTPESRRYKNVAERADEIITWLETGPHSPPSPA</sequence>
<evidence type="ECO:0008006" key="2">
    <source>
        <dbReference type="Google" id="ProtNLM"/>
    </source>
</evidence>
<gene>
    <name evidence="1" type="ORF">AVDCRST_MAG63-4893</name>
</gene>
<name>A0A6J4K355_9BACT</name>